<name>A0ABS0C159_9GAMM</name>
<feature type="transmembrane region" description="Helical" evidence="8">
    <location>
        <begin position="86"/>
        <end position="107"/>
    </location>
</feature>
<keyword evidence="6 8" id="KW-1133">Transmembrane helix</keyword>
<evidence type="ECO:0000313" key="11">
    <source>
        <dbReference type="Proteomes" id="UP001193680"/>
    </source>
</evidence>
<sequence length="521" mass="58718">MLWIPVWSILAILVLLLLLPISYLFGSWGNIDIQLWEHFSANLLDELTLNTLLLVLSVAVGTLTLGTGLAWFVVMYEFPGRRWLSWLLLLPFAMPAYVLAFVFLGTFDYGGTVQQWLRTFFSIDYFDIREGVFGPALVLTLVFYPYVYLLARTAFANQAISMIENARLLGCSPASVFWRLSFPLARPAIAAGVSLALMETLADFGTVSLFNYSTFTTAIYSVWEDFHSLTAAAQLSTLLLLFAVMLLGMEKLSRGRRAFTQQANLDRPPFVLKNWQRWLVSFSIWMIVVIVLIIPIVQLGVWSYQSLLEEWDARYFDWLSNTLVLSVSSAVIIVSSALLMNILQKKTTGKTVRFLLFSARLGYALPGVVLAIGIMGVLAWFNQQLDTDWFIGGLFALYLAYLVRFIAVAHGPIESRLQTIRPSIIEAARNMGANSTRLLWEIYLPLLKPGLIAAFILAFLDISKELPATYLLRPFGWDTLAMRIFELSTEGLYQRAAIPSLVLLLLGIAGLLILRRLNLFR</sequence>
<keyword evidence="2 8" id="KW-0813">Transport</keyword>
<keyword evidence="3" id="KW-1003">Cell membrane</keyword>
<evidence type="ECO:0000256" key="1">
    <source>
        <dbReference type="ARBA" id="ARBA00004429"/>
    </source>
</evidence>
<feature type="transmembrane region" description="Helical" evidence="8">
    <location>
        <begin position="438"/>
        <end position="460"/>
    </location>
</feature>
<dbReference type="PANTHER" id="PTHR43357:SF3">
    <property type="entry name" value="FE(3+)-TRANSPORT SYSTEM PERMEASE PROTEIN FBPB 2"/>
    <property type="match status" value="1"/>
</dbReference>
<dbReference type="Proteomes" id="UP001193680">
    <property type="component" value="Unassembled WGS sequence"/>
</dbReference>
<dbReference type="EMBL" id="JACBGI020000010">
    <property type="protein sequence ID" value="MBF6058067.1"/>
    <property type="molecule type" value="Genomic_DNA"/>
</dbReference>
<dbReference type="PANTHER" id="PTHR43357">
    <property type="entry name" value="INNER MEMBRANE ABC TRANSPORTER PERMEASE PROTEIN YDCV"/>
    <property type="match status" value="1"/>
</dbReference>
<feature type="transmembrane region" description="Helical" evidence="8">
    <location>
        <begin position="496"/>
        <end position="514"/>
    </location>
</feature>
<dbReference type="InterPro" id="IPR035906">
    <property type="entry name" value="MetI-like_sf"/>
</dbReference>
<comment type="similarity">
    <text evidence="8">Belongs to the binding-protein-dependent transport system permease family.</text>
</comment>
<feature type="transmembrane region" description="Helical" evidence="8">
    <location>
        <begin position="389"/>
        <end position="407"/>
    </location>
</feature>
<proteinExistence type="inferred from homology"/>
<keyword evidence="11" id="KW-1185">Reference proteome</keyword>
<evidence type="ECO:0000256" key="7">
    <source>
        <dbReference type="ARBA" id="ARBA00023136"/>
    </source>
</evidence>
<reference evidence="10 11" key="2">
    <citation type="submission" date="2020-11" db="EMBL/GenBank/DDBJ databases">
        <title>Sulfur oxidizing isolate from Hospital Hole Sinkhole.</title>
        <authorList>
            <person name="Scott K.M."/>
        </authorList>
    </citation>
    <scope>NUCLEOTIDE SEQUENCE [LARGE SCALE GENOMIC DNA]</scope>
    <source>
        <strain evidence="10 11">HH1</strain>
    </source>
</reference>
<keyword evidence="7 8" id="KW-0472">Membrane</keyword>
<reference evidence="10 11" key="1">
    <citation type="submission" date="2020-06" db="EMBL/GenBank/DDBJ databases">
        <authorList>
            <person name="Scott K."/>
        </authorList>
    </citation>
    <scope>NUCLEOTIDE SEQUENCE [LARGE SCALE GENOMIC DNA]</scope>
    <source>
        <strain evidence="10 11">HH1</strain>
    </source>
</reference>
<feature type="domain" description="ABC transmembrane type-1" evidence="9">
    <location>
        <begin position="319"/>
        <end position="514"/>
    </location>
</feature>
<accession>A0ABS0C159</accession>
<evidence type="ECO:0000259" key="9">
    <source>
        <dbReference type="PROSITE" id="PS50928"/>
    </source>
</evidence>
<evidence type="ECO:0000256" key="2">
    <source>
        <dbReference type="ARBA" id="ARBA00022448"/>
    </source>
</evidence>
<dbReference type="CDD" id="cd06261">
    <property type="entry name" value="TM_PBP2"/>
    <property type="match status" value="2"/>
</dbReference>
<comment type="subcellular location">
    <subcellularLocation>
        <location evidence="1">Cell inner membrane</location>
        <topology evidence="1">Multi-pass membrane protein</topology>
    </subcellularLocation>
    <subcellularLocation>
        <location evidence="8">Cell membrane</location>
        <topology evidence="8">Multi-pass membrane protein</topology>
    </subcellularLocation>
</comment>
<evidence type="ECO:0000256" key="4">
    <source>
        <dbReference type="ARBA" id="ARBA00022519"/>
    </source>
</evidence>
<feature type="transmembrane region" description="Helical" evidence="8">
    <location>
        <begin position="322"/>
        <end position="343"/>
    </location>
</feature>
<protein>
    <submittedName>
        <fullName evidence="10">Iron ABC transporter permease</fullName>
    </submittedName>
</protein>
<feature type="domain" description="ABC transmembrane type-1" evidence="9">
    <location>
        <begin position="48"/>
        <end position="248"/>
    </location>
</feature>
<evidence type="ECO:0000256" key="5">
    <source>
        <dbReference type="ARBA" id="ARBA00022692"/>
    </source>
</evidence>
<evidence type="ECO:0000256" key="6">
    <source>
        <dbReference type="ARBA" id="ARBA00022989"/>
    </source>
</evidence>
<dbReference type="PROSITE" id="PS50928">
    <property type="entry name" value="ABC_TM1"/>
    <property type="match status" value="2"/>
</dbReference>
<feature type="transmembrane region" description="Helical" evidence="8">
    <location>
        <begin position="278"/>
        <end position="302"/>
    </location>
</feature>
<dbReference type="InterPro" id="IPR000515">
    <property type="entry name" value="MetI-like"/>
</dbReference>
<comment type="caution">
    <text evidence="10">The sequence shown here is derived from an EMBL/GenBank/DDBJ whole genome shotgun (WGS) entry which is preliminary data.</text>
</comment>
<dbReference type="Gene3D" id="1.10.3720.10">
    <property type="entry name" value="MetI-like"/>
    <property type="match status" value="2"/>
</dbReference>
<organism evidence="10 11">
    <name type="scientific">Thiomicrorhabdus heinhorstiae</name>
    <dbReference type="NCBI Taxonomy" id="2748010"/>
    <lineage>
        <taxon>Bacteria</taxon>
        <taxon>Pseudomonadati</taxon>
        <taxon>Pseudomonadota</taxon>
        <taxon>Gammaproteobacteria</taxon>
        <taxon>Thiotrichales</taxon>
        <taxon>Piscirickettsiaceae</taxon>
        <taxon>Thiomicrorhabdus</taxon>
    </lineage>
</organism>
<feature type="transmembrane region" description="Helical" evidence="8">
    <location>
        <begin position="132"/>
        <end position="151"/>
    </location>
</feature>
<feature type="transmembrane region" description="Helical" evidence="8">
    <location>
        <begin position="188"/>
        <end position="211"/>
    </location>
</feature>
<keyword evidence="5 8" id="KW-0812">Transmembrane</keyword>
<evidence type="ECO:0000256" key="8">
    <source>
        <dbReference type="RuleBase" id="RU363032"/>
    </source>
</evidence>
<gene>
    <name evidence="10" type="ORF">H8792_006895</name>
</gene>
<dbReference type="SUPFAM" id="SSF161098">
    <property type="entry name" value="MetI-like"/>
    <property type="match status" value="2"/>
</dbReference>
<evidence type="ECO:0000256" key="3">
    <source>
        <dbReference type="ARBA" id="ARBA00022475"/>
    </source>
</evidence>
<dbReference type="Pfam" id="PF00528">
    <property type="entry name" value="BPD_transp_1"/>
    <property type="match status" value="2"/>
</dbReference>
<feature type="transmembrane region" description="Helical" evidence="8">
    <location>
        <begin position="231"/>
        <end position="249"/>
    </location>
</feature>
<evidence type="ECO:0000313" key="10">
    <source>
        <dbReference type="EMBL" id="MBF6058067.1"/>
    </source>
</evidence>
<keyword evidence="4" id="KW-0997">Cell inner membrane</keyword>
<feature type="transmembrane region" description="Helical" evidence="8">
    <location>
        <begin position="50"/>
        <end position="74"/>
    </location>
</feature>
<feature type="transmembrane region" description="Helical" evidence="8">
    <location>
        <begin position="363"/>
        <end position="383"/>
    </location>
</feature>